<evidence type="ECO:0000313" key="2">
    <source>
        <dbReference type="Proteomes" id="UP000714275"/>
    </source>
</evidence>
<dbReference type="InterPro" id="IPR041078">
    <property type="entry name" value="Plavaka"/>
</dbReference>
<dbReference type="Pfam" id="PF18759">
    <property type="entry name" value="Plavaka"/>
    <property type="match status" value="1"/>
</dbReference>
<evidence type="ECO:0000313" key="1">
    <source>
        <dbReference type="EMBL" id="KAG1768441.1"/>
    </source>
</evidence>
<protein>
    <submittedName>
        <fullName evidence="1">Uncharacterized protein</fullName>
    </submittedName>
</protein>
<dbReference type="Proteomes" id="UP000714275">
    <property type="component" value="Unassembled WGS sequence"/>
</dbReference>
<dbReference type="EMBL" id="JABBWD010000079">
    <property type="protein sequence ID" value="KAG1768441.1"/>
    <property type="molecule type" value="Genomic_DNA"/>
</dbReference>
<sequence length="413" mass="46007">MDKCTGSPTGLKVENVGSNAERVRDGIILYTMPKFLHKKKHMRGMLEDRLVRQCLDLVLELLKWAACEGIMLSDPVGHSRYCFTSLAMMLATIGGTTSPVTMAMFKQFGDPQAFQHEPQTSSTTLTQIAAVRSKPVTGFRHFHGGMSKLKQVTGCAQCNIQHSIIVSPWINDHDIKCISTALAEFHTNKYAITAAGLRHGKGNKPIDNWSIRLETAKQPGPLNINQNIVDFDFDDDDGNSEDIDLPADLLTTVKCPGYAHPITDYFAMAKVLKHREVGLSSPLMMLPLNSAFQTYDLPSLTSFVMKILMGLITFTRLEGLGGLGLTLHSYLINCKYGSNFNFKIWNFTIPPMCGLCHVVAQIRLILCPITKPGTQGAWKDHFFMYVQHFNNSGERYAATFTQEGEAVKQNSHW</sequence>
<reference evidence="1" key="1">
    <citation type="journal article" date="2020" name="New Phytol.">
        <title>Comparative genomics reveals dynamic genome evolution in host specialist ectomycorrhizal fungi.</title>
        <authorList>
            <person name="Lofgren L.A."/>
            <person name="Nguyen N.H."/>
            <person name="Vilgalys R."/>
            <person name="Ruytinx J."/>
            <person name="Liao H.L."/>
            <person name="Branco S."/>
            <person name="Kuo A."/>
            <person name="LaButti K."/>
            <person name="Lipzen A."/>
            <person name="Andreopoulos W."/>
            <person name="Pangilinan J."/>
            <person name="Riley R."/>
            <person name="Hundley H."/>
            <person name="Na H."/>
            <person name="Barry K."/>
            <person name="Grigoriev I.V."/>
            <person name="Stajich J.E."/>
            <person name="Kennedy P.G."/>
        </authorList>
    </citation>
    <scope>NUCLEOTIDE SEQUENCE</scope>
    <source>
        <strain evidence="1">DOB743</strain>
    </source>
</reference>
<accession>A0A9P7CXN4</accession>
<proteinExistence type="predicted"/>
<comment type="caution">
    <text evidence="1">The sequence shown here is derived from an EMBL/GenBank/DDBJ whole genome shotgun (WGS) entry which is preliminary data.</text>
</comment>
<dbReference type="AlphaFoldDB" id="A0A9P7CXN4"/>
<gene>
    <name evidence="1" type="ORF">EV702DRAFT_1050025</name>
</gene>
<name>A0A9P7CXN4_9AGAM</name>
<organism evidence="1 2">
    <name type="scientific">Suillus placidus</name>
    <dbReference type="NCBI Taxonomy" id="48579"/>
    <lineage>
        <taxon>Eukaryota</taxon>
        <taxon>Fungi</taxon>
        <taxon>Dikarya</taxon>
        <taxon>Basidiomycota</taxon>
        <taxon>Agaricomycotina</taxon>
        <taxon>Agaricomycetes</taxon>
        <taxon>Agaricomycetidae</taxon>
        <taxon>Boletales</taxon>
        <taxon>Suillineae</taxon>
        <taxon>Suillaceae</taxon>
        <taxon>Suillus</taxon>
    </lineage>
</organism>
<keyword evidence="2" id="KW-1185">Reference proteome</keyword>